<dbReference type="HOGENOM" id="CLU_031223_2_1_7"/>
<evidence type="ECO:0000256" key="1">
    <source>
        <dbReference type="ARBA" id="ARBA00005031"/>
    </source>
</evidence>
<dbReference type="PANTHER" id="PTHR11902">
    <property type="entry name" value="ENOLASE"/>
    <property type="match status" value="1"/>
</dbReference>
<dbReference type="SFLD" id="SFLDG00178">
    <property type="entry name" value="enolase"/>
    <property type="match status" value="1"/>
</dbReference>
<comment type="catalytic activity">
    <reaction evidence="9">
        <text>(2R)-2-phosphoglycerate = phosphoenolpyruvate + H2O</text>
        <dbReference type="Rhea" id="RHEA:10164"/>
        <dbReference type="ChEBI" id="CHEBI:15377"/>
        <dbReference type="ChEBI" id="CHEBI:58289"/>
        <dbReference type="ChEBI" id="CHEBI:58702"/>
        <dbReference type="EC" id="4.2.1.11"/>
    </reaction>
</comment>
<dbReference type="SMART" id="SM01193">
    <property type="entry name" value="Enolase_N"/>
    <property type="match status" value="1"/>
</dbReference>
<dbReference type="CDD" id="cd03313">
    <property type="entry name" value="enolase"/>
    <property type="match status" value="1"/>
</dbReference>
<dbReference type="Pfam" id="PF03952">
    <property type="entry name" value="Enolase_N"/>
    <property type="match status" value="1"/>
</dbReference>
<dbReference type="GO" id="GO:0000287">
    <property type="term" value="F:magnesium ion binding"/>
    <property type="evidence" value="ECO:0007669"/>
    <property type="project" value="UniProtKB-UniRule"/>
</dbReference>
<evidence type="ECO:0000256" key="8">
    <source>
        <dbReference type="ARBA" id="ARBA00023239"/>
    </source>
</evidence>
<comment type="pathway">
    <text evidence="1 9">Carbohydrate degradation; glycolysis; pyruvate from D-glyceraldehyde 3-phosphate: step 4/5.</text>
</comment>
<keyword evidence="9 11" id="KW-0479">Metal-binding</keyword>
<proteinExistence type="inferred from homology"/>
<sequence length="417" mass="46386">MKIMHILGREIFDSSGFPTVQCQVFLENGLTVTASVPSGKSIGSAEAYELRDGGSRLFGRGVTKAVDNIERIIAPYFVGKEVNAVDMDLKMIELDGTVNKTTLGANTLLAVSMALYRAEALIEKMELYEFIALILDSDSVRLPYPFFNLINGAKHADNGLTIQEFMIIPVGVPNFRGALEAGIVFFQELKLLLKKLNMPVEVSDEGGFAVGFENNIQAFDILLEISDITSKKYGLSCVFGIDVAASNYFDKNTGLYLFNNDFLNADGMIDYYQDLIKKYPIYSIEDGLDEQDWIGWAKMTRLLENQIQIVGDDLFATNIFRIAYGIEQKCATSVLIKPNQIGTITETLQAIKLSKDHGYNTIISHRASETEDSFIADLSVGSSCEQIKAGGCSRSERLAKYNRLLCIEDRLLFNFEF</sequence>
<dbReference type="EC" id="4.2.1.11" evidence="3 9"/>
<evidence type="ECO:0000256" key="2">
    <source>
        <dbReference type="ARBA" id="ARBA00009604"/>
    </source>
</evidence>
<feature type="binding site" evidence="9">
    <location>
        <position position="388"/>
    </location>
    <ligand>
        <name>(2R)-2-phosphoglycerate</name>
        <dbReference type="ChEBI" id="CHEBI:58289"/>
    </ligand>
</feature>
<dbReference type="EMBL" id="HG793133">
    <property type="protein sequence ID" value="CDK30702.1"/>
    <property type="molecule type" value="Genomic_DNA"/>
</dbReference>
<dbReference type="Gene3D" id="3.30.390.10">
    <property type="entry name" value="Enolase-like, N-terminal domain"/>
    <property type="match status" value="1"/>
</dbReference>
<dbReference type="Proteomes" id="UP000018769">
    <property type="component" value="Chromosome I"/>
</dbReference>
<dbReference type="InterPro" id="IPR000941">
    <property type="entry name" value="Enolase"/>
</dbReference>
<evidence type="ECO:0000313" key="14">
    <source>
        <dbReference type="EMBL" id="CDK30702.1"/>
    </source>
</evidence>
<evidence type="ECO:0000256" key="11">
    <source>
        <dbReference type="PIRSR" id="PIRSR001400-3"/>
    </source>
</evidence>
<feature type="domain" description="Enolase C-terminal TIM barrel" evidence="12">
    <location>
        <begin position="139"/>
        <end position="415"/>
    </location>
</feature>
<keyword evidence="8 9" id="KW-0456">Lyase</keyword>
<dbReference type="SFLD" id="SFLDS00001">
    <property type="entry name" value="Enolase"/>
    <property type="match status" value="1"/>
</dbReference>
<comment type="subcellular location">
    <subcellularLocation>
        <location evidence="9">Cytoplasm</location>
    </subcellularLocation>
    <subcellularLocation>
        <location evidence="9">Secreted</location>
    </subcellularLocation>
    <subcellularLocation>
        <location evidence="9">Cell surface</location>
    </subcellularLocation>
    <text evidence="9">Fractions of enolase are present in both the cytoplasm and on the cell surface.</text>
</comment>
<dbReference type="GO" id="GO:0004634">
    <property type="term" value="F:phosphopyruvate hydratase activity"/>
    <property type="evidence" value="ECO:0007669"/>
    <property type="project" value="UniProtKB-UniRule"/>
</dbReference>
<dbReference type="OrthoDB" id="9804716at2"/>
<dbReference type="GO" id="GO:0009986">
    <property type="term" value="C:cell surface"/>
    <property type="evidence" value="ECO:0007669"/>
    <property type="project" value="UniProtKB-SubCell"/>
</dbReference>
<dbReference type="HAMAP" id="MF_00318">
    <property type="entry name" value="Enolase"/>
    <property type="match status" value="1"/>
</dbReference>
<reference evidence="14 15" key="1">
    <citation type="journal article" date="2015" name="Biol. Direct">
        <title>Babela massiliensis, a representative of a widespread bacterial phylum with unusual adaptations to parasitism in amoebae.</title>
        <authorList>
            <person name="Pagnier I."/>
            <person name="Yutin N."/>
            <person name="Croce O."/>
            <person name="Makarova K.S."/>
            <person name="Wolf Y.I."/>
            <person name="Benamar S."/>
            <person name="Raoult D."/>
            <person name="Koonin E.V."/>
            <person name="La Scola B."/>
        </authorList>
    </citation>
    <scope>NUCLEOTIDE SEQUENCE [LARGE SCALE GENOMIC DNA]</scope>
    <source>
        <strain evidence="15">BABL1</strain>
    </source>
</reference>
<feature type="binding site" evidence="9 11">
    <location>
        <position position="242"/>
    </location>
    <ligand>
        <name>Mg(2+)</name>
        <dbReference type="ChEBI" id="CHEBI:18420"/>
    </ligand>
</feature>
<protein>
    <recommendedName>
        <fullName evidence="4 9">Enolase</fullName>
        <ecNumber evidence="3 9">4.2.1.11</ecNumber>
    </recommendedName>
    <alternativeName>
        <fullName evidence="9">2-phospho-D-glycerate hydro-lyase</fullName>
    </alternativeName>
    <alternativeName>
        <fullName evidence="9">2-phosphoglycerate dehydratase</fullName>
    </alternativeName>
</protein>
<feature type="binding site" evidence="9 11">
    <location>
        <position position="285"/>
    </location>
    <ligand>
        <name>Mg(2+)</name>
        <dbReference type="ChEBI" id="CHEBI:18420"/>
    </ligand>
</feature>
<gene>
    <name evidence="9 14" type="primary">eno</name>
    <name evidence="14" type="ORF">BABL1_gene_313</name>
</gene>
<feature type="binding site" evidence="9">
    <location>
        <position position="337"/>
    </location>
    <ligand>
        <name>(2R)-2-phosphoglycerate</name>
        <dbReference type="ChEBI" id="CHEBI:58289"/>
    </ligand>
</feature>
<dbReference type="InterPro" id="IPR020811">
    <property type="entry name" value="Enolase_N"/>
</dbReference>
<dbReference type="SMART" id="SM01192">
    <property type="entry name" value="Enolase_C"/>
    <property type="match status" value="1"/>
</dbReference>
<feature type="binding site" evidence="9">
    <location>
        <position position="366"/>
    </location>
    <ligand>
        <name>(2R)-2-phosphoglycerate</name>
        <dbReference type="ChEBI" id="CHEBI:58289"/>
    </ligand>
</feature>
<dbReference type="SUPFAM" id="SSF54826">
    <property type="entry name" value="Enolase N-terminal domain-like"/>
    <property type="match status" value="1"/>
</dbReference>
<accession>V6DGH4</accession>
<evidence type="ECO:0000256" key="5">
    <source>
        <dbReference type="ARBA" id="ARBA00022525"/>
    </source>
</evidence>
<dbReference type="Pfam" id="PF00113">
    <property type="entry name" value="Enolase_C"/>
    <property type="match status" value="1"/>
</dbReference>
<evidence type="ECO:0000313" key="15">
    <source>
        <dbReference type="Proteomes" id="UP000018769"/>
    </source>
</evidence>
<keyword evidence="9" id="KW-0963">Cytoplasm</keyword>
<comment type="cofactor">
    <cofactor evidence="9">
        <name>Mg(2+)</name>
        <dbReference type="ChEBI" id="CHEBI:18420"/>
    </cofactor>
    <text evidence="9">Binds a second Mg(2+) ion via substrate during catalysis.</text>
</comment>
<dbReference type="PATRIC" id="fig|673862.3.peg.590"/>
<evidence type="ECO:0000259" key="12">
    <source>
        <dbReference type="SMART" id="SM01192"/>
    </source>
</evidence>
<feature type="active site" description="Proton donor" evidence="9 10">
    <location>
        <position position="205"/>
    </location>
</feature>
<keyword evidence="6 9" id="KW-0460">Magnesium</keyword>
<dbReference type="PIRSF" id="PIRSF001400">
    <property type="entry name" value="Enolase"/>
    <property type="match status" value="1"/>
</dbReference>
<organism evidence="14 15">
    <name type="scientific">Candidatus Babela massiliensis</name>
    <dbReference type="NCBI Taxonomy" id="673862"/>
    <lineage>
        <taxon>Bacteria</taxon>
        <taxon>Candidatus Babelota</taxon>
        <taxon>Candidatus Babeliae</taxon>
        <taxon>Candidatus Babeliales</taxon>
        <taxon>Candidatus Babeliaceae</taxon>
        <taxon>Candidatus Babela</taxon>
    </lineage>
</organism>
<dbReference type="InterPro" id="IPR036849">
    <property type="entry name" value="Enolase-like_C_sf"/>
</dbReference>
<dbReference type="PROSITE" id="PS00164">
    <property type="entry name" value="ENOLASE"/>
    <property type="match status" value="1"/>
</dbReference>
<dbReference type="UniPathway" id="UPA00109">
    <property type="reaction ID" value="UER00187"/>
</dbReference>
<dbReference type="InterPro" id="IPR020810">
    <property type="entry name" value="Enolase_C"/>
</dbReference>
<dbReference type="PRINTS" id="PR00148">
    <property type="entry name" value="ENOLASE"/>
</dbReference>
<dbReference type="GO" id="GO:0000015">
    <property type="term" value="C:phosphopyruvate hydratase complex"/>
    <property type="evidence" value="ECO:0007669"/>
    <property type="project" value="InterPro"/>
</dbReference>
<keyword evidence="15" id="KW-1185">Reference proteome</keyword>
<dbReference type="KEGG" id="dpb:BABL1_gene_313"/>
<evidence type="ECO:0000259" key="13">
    <source>
        <dbReference type="SMART" id="SM01193"/>
    </source>
</evidence>
<dbReference type="PANTHER" id="PTHR11902:SF1">
    <property type="entry name" value="ENOLASE"/>
    <property type="match status" value="1"/>
</dbReference>
<evidence type="ECO:0000256" key="9">
    <source>
        <dbReference type="HAMAP-Rule" id="MF_00318"/>
    </source>
</evidence>
<dbReference type="InterPro" id="IPR020809">
    <property type="entry name" value="Enolase_CS"/>
</dbReference>
<evidence type="ECO:0000256" key="6">
    <source>
        <dbReference type="ARBA" id="ARBA00022842"/>
    </source>
</evidence>
<feature type="active site" description="Proton acceptor" evidence="9 10">
    <location>
        <position position="337"/>
    </location>
</feature>
<dbReference type="NCBIfam" id="TIGR01060">
    <property type="entry name" value="eno"/>
    <property type="match status" value="1"/>
</dbReference>
<dbReference type="GO" id="GO:0006096">
    <property type="term" value="P:glycolytic process"/>
    <property type="evidence" value="ECO:0007669"/>
    <property type="project" value="UniProtKB-UniRule"/>
</dbReference>
<dbReference type="InterPro" id="IPR029017">
    <property type="entry name" value="Enolase-like_N"/>
</dbReference>
<evidence type="ECO:0000256" key="3">
    <source>
        <dbReference type="ARBA" id="ARBA00012058"/>
    </source>
</evidence>
<feature type="binding site" evidence="9">
    <location>
        <position position="163"/>
    </location>
    <ligand>
        <name>(2R)-2-phosphoglycerate</name>
        <dbReference type="ChEBI" id="CHEBI:58289"/>
    </ligand>
</feature>
<name>V6DGH4_9BACT</name>
<dbReference type="AlphaFoldDB" id="V6DGH4"/>
<evidence type="ECO:0000256" key="7">
    <source>
        <dbReference type="ARBA" id="ARBA00023152"/>
    </source>
</evidence>
<dbReference type="Gene3D" id="3.20.20.120">
    <property type="entry name" value="Enolase-like C-terminal domain"/>
    <property type="match status" value="1"/>
</dbReference>
<comment type="similarity">
    <text evidence="2 9">Belongs to the enolase family.</text>
</comment>
<dbReference type="SFLD" id="SFLDF00002">
    <property type="entry name" value="enolase"/>
    <property type="match status" value="1"/>
</dbReference>
<evidence type="ECO:0000256" key="10">
    <source>
        <dbReference type="PIRSR" id="PIRSR001400-1"/>
    </source>
</evidence>
<dbReference type="eggNOG" id="COG0148">
    <property type="taxonomic scope" value="Bacteria"/>
</dbReference>
<dbReference type="SUPFAM" id="SSF51604">
    <property type="entry name" value="Enolase C-terminal domain-like"/>
    <property type="match status" value="1"/>
</dbReference>
<dbReference type="STRING" id="673862.BABL1_gene_313"/>
<feature type="binding site" evidence="9 11">
    <location>
        <position position="312"/>
    </location>
    <ligand>
        <name>Mg(2+)</name>
        <dbReference type="ChEBI" id="CHEBI:18420"/>
    </ligand>
</feature>
<keyword evidence="5 9" id="KW-0964">Secreted</keyword>
<comment type="cofactor">
    <cofactor evidence="11">
        <name>Mg(2+)</name>
        <dbReference type="ChEBI" id="CHEBI:18420"/>
    </cofactor>
    <text evidence="11">Mg(2+) is required for catalysis and for stabilizing the dimer.</text>
</comment>
<dbReference type="GO" id="GO:0005576">
    <property type="term" value="C:extracellular region"/>
    <property type="evidence" value="ECO:0007669"/>
    <property type="project" value="UniProtKB-SubCell"/>
</dbReference>
<feature type="domain" description="Enolase N-terminal" evidence="13">
    <location>
        <begin position="3"/>
        <end position="131"/>
    </location>
</feature>
<comment type="function">
    <text evidence="9">Catalyzes the reversible conversion of 2-phosphoglycerate (2-PG) into phosphoenolpyruvate (PEP). It is essential for the degradation of carbohydrates via glycolysis.</text>
</comment>
<comment type="caution">
    <text evidence="9">Lacks conserved residue(s) required for the propagation of feature annotation.</text>
</comment>
<keyword evidence="7 9" id="KW-0324">Glycolysis</keyword>
<dbReference type="RefSeq" id="WP_023792258.1">
    <property type="nucleotide sequence ID" value="NC_023003.1"/>
</dbReference>
<evidence type="ECO:0000256" key="4">
    <source>
        <dbReference type="ARBA" id="ARBA00017068"/>
    </source>
</evidence>